<dbReference type="EMBL" id="CAJSLV010000043">
    <property type="protein sequence ID" value="CAG6392153.1"/>
    <property type="molecule type" value="Genomic_DNA"/>
</dbReference>
<reference evidence="2" key="1">
    <citation type="submission" date="2021-05" db="EMBL/GenBank/DDBJ databases">
        <authorList>
            <person name="Arsene-Ploetze F."/>
        </authorList>
    </citation>
    <scope>NUCLEOTIDE SEQUENCE</scope>
    <source>
        <strain evidence="2">DSM 42138</strain>
    </source>
</reference>
<dbReference type="AlphaFoldDB" id="A0A9W4DQG6"/>
<organism evidence="2 3">
    <name type="scientific">Actinacidiphila cocklensis</name>
    <dbReference type="NCBI Taxonomy" id="887465"/>
    <lineage>
        <taxon>Bacteria</taxon>
        <taxon>Bacillati</taxon>
        <taxon>Actinomycetota</taxon>
        <taxon>Actinomycetes</taxon>
        <taxon>Kitasatosporales</taxon>
        <taxon>Streptomycetaceae</taxon>
        <taxon>Actinacidiphila</taxon>
    </lineage>
</organism>
<feature type="region of interest" description="Disordered" evidence="1">
    <location>
        <begin position="119"/>
        <end position="139"/>
    </location>
</feature>
<feature type="compositionally biased region" description="Basic and acidic residues" evidence="1">
    <location>
        <begin position="55"/>
        <end position="65"/>
    </location>
</feature>
<comment type="caution">
    <text evidence="2">The sequence shown here is derived from an EMBL/GenBank/DDBJ whole genome shotgun (WGS) entry which is preliminary data.</text>
</comment>
<feature type="region of interest" description="Disordered" evidence="1">
    <location>
        <begin position="1"/>
        <end position="105"/>
    </location>
</feature>
<protein>
    <submittedName>
        <fullName evidence="2">Uncharacterized protein</fullName>
    </submittedName>
</protein>
<evidence type="ECO:0000256" key="1">
    <source>
        <dbReference type="SAM" id="MobiDB-lite"/>
    </source>
</evidence>
<keyword evidence="3" id="KW-1185">Reference proteome</keyword>
<feature type="compositionally biased region" description="Basic and acidic residues" evidence="1">
    <location>
        <begin position="25"/>
        <end position="46"/>
    </location>
</feature>
<gene>
    <name evidence="2" type="ORF">SCOCK_150125</name>
</gene>
<name>A0A9W4DQG6_9ACTN</name>
<sequence>MINRSAVYCDPAADGLRAARRRRGQRPDAPRPGRPGRRTDVEDKITEWPSIHHSSGRDPQVRRDSSLTSAAPAGTMSGTTRIEGTSAARKSPADGVTDTLRTGKGWYEPHIVLAPRGRPATVRVVGRPQTRNRPPLLGP</sequence>
<accession>A0A9W4DQG6</accession>
<evidence type="ECO:0000313" key="2">
    <source>
        <dbReference type="EMBL" id="CAG6392153.1"/>
    </source>
</evidence>
<dbReference type="Proteomes" id="UP001152519">
    <property type="component" value="Unassembled WGS sequence"/>
</dbReference>
<evidence type="ECO:0000313" key="3">
    <source>
        <dbReference type="Proteomes" id="UP001152519"/>
    </source>
</evidence>
<proteinExistence type="predicted"/>